<evidence type="ECO:0000313" key="2">
    <source>
        <dbReference type="Proteomes" id="UP000789405"/>
    </source>
</evidence>
<dbReference type="AlphaFoldDB" id="A0A9N9P524"/>
<keyword evidence="2" id="KW-1185">Reference proteome</keyword>
<organism evidence="1 2">
    <name type="scientific">Dentiscutata erythropus</name>
    <dbReference type="NCBI Taxonomy" id="1348616"/>
    <lineage>
        <taxon>Eukaryota</taxon>
        <taxon>Fungi</taxon>
        <taxon>Fungi incertae sedis</taxon>
        <taxon>Mucoromycota</taxon>
        <taxon>Glomeromycotina</taxon>
        <taxon>Glomeromycetes</taxon>
        <taxon>Diversisporales</taxon>
        <taxon>Gigasporaceae</taxon>
        <taxon>Dentiscutata</taxon>
    </lineage>
</organism>
<evidence type="ECO:0000313" key="1">
    <source>
        <dbReference type="EMBL" id="CAG8790623.1"/>
    </source>
</evidence>
<feature type="non-terminal residue" evidence="1">
    <location>
        <position position="1"/>
    </location>
</feature>
<dbReference type="PANTHER" id="PTHR37049:SF4">
    <property type="entry name" value="RHODANESE DOMAIN-CONTAINING PROTEIN"/>
    <property type="match status" value="1"/>
</dbReference>
<dbReference type="EMBL" id="CAJVPY010027044">
    <property type="protein sequence ID" value="CAG8790623.1"/>
    <property type="molecule type" value="Genomic_DNA"/>
</dbReference>
<accession>A0A9N9P524</accession>
<dbReference type="PANTHER" id="PTHR37049">
    <property type="entry name" value="PEPTIDASE S41 FAMILY PROTEIN"/>
    <property type="match status" value="1"/>
</dbReference>
<gene>
    <name evidence="1" type="ORF">DERYTH_LOCUS21352</name>
</gene>
<proteinExistence type="predicted"/>
<reference evidence="1" key="1">
    <citation type="submission" date="2021-06" db="EMBL/GenBank/DDBJ databases">
        <authorList>
            <person name="Kallberg Y."/>
            <person name="Tangrot J."/>
            <person name="Rosling A."/>
        </authorList>
    </citation>
    <scope>NUCLEOTIDE SEQUENCE</scope>
    <source>
        <strain evidence="1">MA453B</strain>
    </source>
</reference>
<comment type="caution">
    <text evidence="1">The sequence shown here is derived from an EMBL/GenBank/DDBJ whole genome shotgun (WGS) entry which is preliminary data.</text>
</comment>
<dbReference type="Proteomes" id="UP000789405">
    <property type="component" value="Unassembled WGS sequence"/>
</dbReference>
<name>A0A9N9P524_9GLOM</name>
<dbReference type="OrthoDB" id="27214at2759"/>
<protein>
    <submittedName>
        <fullName evidence="1">27178_t:CDS:1</fullName>
    </submittedName>
</protein>
<dbReference type="InterPro" id="IPR052766">
    <property type="entry name" value="S41A_metabolite_peptidase"/>
</dbReference>
<sequence>KSFIENDQDEINGFINQNPISLPWKASDMVILTNGYCGSAGSAIALHLAELNNVTTVSIGGFPKTSLSISSFPGGEEFVFTDPNNGFEDLVQELNRLGLSNNDQAPKQFPTNIFFPFTIRRAFSVKNPDQVLEYTFRPAQNQINYNDQSVRDLSIVWDQAANFLPA</sequence>